<keyword evidence="3" id="KW-1185">Reference proteome</keyword>
<evidence type="ECO:0000259" key="1">
    <source>
        <dbReference type="Pfam" id="PF23019"/>
    </source>
</evidence>
<dbReference type="InterPro" id="IPR054297">
    <property type="entry name" value="DUF7033"/>
</dbReference>
<dbReference type="Proteomes" id="UP001230915">
    <property type="component" value="Unassembled WGS sequence"/>
</dbReference>
<proteinExistence type="predicted"/>
<evidence type="ECO:0000313" key="2">
    <source>
        <dbReference type="EMBL" id="MDQ7915976.1"/>
    </source>
</evidence>
<name>A0ABU0ZX05_9FLAO</name>
<protein>
    <submittedName>
        <fullName evidence="2">Carbohydrate esterase</fullName>
    </submittedName>
</protein>
<dbReference type="Pfam" id="PF23019">
    <property type="entry name" value="DUF7033"/>
    <property type="match status" value="1"/>
</dbReference>
<accession>A0ABU0ZX05</accession>
<organism evidence="2 3">
    <name type="scientific">Mesonia profundi</name>
    <dbReference type="NCBI Taxonomy" id="3070998"/>
    <lineage>
        <taxon>Bacteria</taxon>
        <taxon>Pseudomonadati</taxon>
        <taxon>Bacteroidota</taxon>
        <taxon>Flavobacteriia</taxon>
        <taxon>Flavobacteriales</taxon>
        <taxon>Flavobacteriaceae</taxon>
        <taxon>Mesonia</taxon>
    </lineage>
</organism>
<reference evidence="2 3" key="1">
    <citation type="submission" date="2023-08" db="EMBL/GenBank/DDBJ databases">
        <title>Mesonia sp. MT50, isolated from deep-sea sediment of the Mariana Trench.</title>
        <authorList>
            <person name="Fu H."/>
        </authorList>
    </citation>
    <scope>NUCLEOTIDE SEQUENCE [LARGE SCALE GENOMIC DNA]</scope>
    <source>
        <strain evidence="2 3">MT50</strain>
    </source>
</reference>
<comment type="caution">
    <text evidence="2">The sequence shown here is derived from an EMBL/GenBank/DDBJ whole genome shotgun (WGS) entry which is preliminary data.</text>
</comment>
<evidence type="ECO:0000313" key="3">
    <source>
        <dbReference type="Proteomes" id="UP001230915"/>
    </source>
</evidence>
<dbReference type="RefSeq" id="WP_308862585.1">
    <property type="nucleotide sequence ID" value="NZ_JAVHUL010000001.1"/>
</dbReference>
<sequence length="428" mass="50535">MLLIYVKTLTPRINYTFKQVCANILGYEIGFTSKIEEFVAHEGMKLSYGKQKMGNEFFIQEAGLLNEQGFSDVDLKFYSWDKTTCFFKVSERSDIPYDIFSASFYLLSRYEEYLPHVKDDFGRYPFEESIGYKHDFLEQPVVDLWAYKFNTLLCERFSKDNSVKRKFQNKNVLAVSEAYKYRKKGLVRSIGASLRDFFKLDVSDLIERFKVLFFITKDPYDIYDGLVKESKQNHYKWHFLFQLSNYSINSKNVSYNKIKYHTLIKSMGDYGEIGLLPGYEALYSFATLKLEKKRWESIVNRPLSFVGSYNFDLNLPTLYNNFDKLEIEQDFSMSYAEAVGFRAGTCTSFLYYDINFERISPLVLEPVVFNSNCIKHHTFFELKTQLEKIKEDVEKVGGSLNILMNNKDFDDWNKERKYLNLITYLNEK</sequence>
<feature type="domain" description="DUF7033" evidence="1">
    <location>
        <begin position="95"/>
        <end position="183"/>
    </location>
</feature>
<gene>
    <name evidence="2" type="ORF">RBU60_00160</name>
</gene>
<dbReference type="EMBL" id="JAVHUL010000001">
    <property type="protein sequence ID" value="MDQ7915976.1"/>
    <property type="molecule type" value="Genomic_DNA"/>
</dbReference>